<dbReference type="EMBL" id="BAAAZR010000018">
    <property type="protein sequence ID" value="GAA3823342.1"/>
    <property type="molecule type" value="Genomic_DNA"/>
</dbReference>
<name>A0ABP7IPE5_9ACTN</name>
<comment type="caution">
    <text evidence="1">The sequence shown here is derived from an EMBL/GenBank/DDBJ whole genome shotgun (WGS) entry which is preliminary data.</text>
</comment>
<proteinExistence type="predicted"/>
<protein>
    <submittedName>
        <fullName evidence="1">Uncharacterized protein</fullName>
    </submittedName>
</protein>
<reference evidence="2" key="1">
    <citation type="journal article" date="2019" name="Int. J. Syst. Evol. Microbiol.">
        <title>The Global Catalogue of Microorganisms (GCM) 10K type strain sequencing project: providing services to taxonomists for standard genome sequencing and annotation.</title>
        <authorList>
            <consortium name="The Broad Institute Genomics Platform"/>
            <consortium name="The Broad Institute Genome Sequencing Center for Infectious Disease"/>
            <person name="Wu L."/>
            <person name="Ma J."/>
        </authorList>
    </citation>
    <scope>NUCLEOTIDE SEQUENCE [LARGE SCALE GENOMIC DNA]</scope>
    <source>
        <strain evidence="2">JCM 16908</strain>
    </source>
</reference>
<evidence type="ECO:0000313" key="2">
    <source>
        <dbReference type="Proteomes" id="UP001500888"/>
    </source>
</evidence>
<dbReference type="RefSeq" id="WP_344944781.1">
    <property type="nucleotide sequence ID" value="NZ_BAAAZR010000018.1"/>
</dbReference>
<gene>
    <name evidence="1" type="ORF">GCM10022226_49880</name>
</gene>
<dbReference type="Proteomes" id="UP001500888">
    <property type="component" value="Unassembled WGS sequence"/>
</dbReference>
<sequence length="197" mass="21900">MEQRRPIATIVEVEDGLWQASLPGIGTVMVDDPRMAVWQLQELIAEQRAGNVLDVAPPLLANAGGEPVFAFLLLFTTCRPDRSDIDVYALVKAEPPSGCRWFADAHHPGLLCLRPGATPLDAIAGVVSEVRDRYGLGTELNDLGFDRLWEWFGDHERRTELVAHLLLMAAHRADLIGLDPDDLVRFLRQIMPHRPPA</sequence>
<evidence type="ECO:0000313" key="1">
    <source>
        <dbReference type="EMBL" id="GAA3823342.1"/>
    </source>
</evidence>
<keyword evidence="2" id="KW-1185">Reference proteome</keyword>
<organism evidence="1 2">
    <name type="scientific">Sphaerisporangium flaviroseum</name>
    <dbReference type="NCBI Taxonomy" id="509199"/>
    <lineage>
        <taxon>Bacteria</taxon>
        <taxon>Bacillati</taxon>
        <taxon>Actinomycetota</taxon>
        <taxon>Actinomycetes</taxon>
        <taxon>Streptosporangiales</taxon>
        <taxon>Streptosporangiaceae</taxon>
        <taxon>Sphaerisporangium</taxon>
    </lineage>
</organism>
<accession>A0ABP7IPE5</accession>